<dbReference type="CDD" id="cd08955">
    <property type="entry name" value="KR_2_FAS_SDR_x"/>
    <property type="match status" value="1"/>
</dbReference>
<dbReference type="GO" id="GO:0004312">
    <property type="term" value="F:fatty acid synthase activity"/>
    <property type="evidence" value="ECO:0007669"/>
    <property type="project" value="TreeGrafter"/>
</dbReference>
<dbReference type="PANTHER" id="PTHR43775">
    <property type="entry name" value="FATTY ACID SYNTHASE"/>
    <property type="match status" value="1"/>
</dbReference>
<evidence type="ECO:0000256" key="6">
    <source>
        <dbReference type="ARBA" id="ARBA00023268"/>
    </source>
</evidence>
<accession>A0AAV3X4I4</accession>
<dbReference type="Pfam" id="PF21089">
    <property type="entry name" value="PKS_DH_N"/>
    <property type="match status" value="1"/>
</dbReference>
<dbReference type="InterPro" id="IPR009081">
    <property type="entry name" value="PP-bd_ACP"/>
</dbReference>
<feature type="region of interest" description="Disordered" evidence="8">
    <location>
        <begin position="1325"/>
        <end position="1344"/>
    </location>
</feature>
<gene>
    <name evidence="12" type="ORF">MiSe_09560</name>
</gene>
<dbReference type="PROSITE" id="PS00606">
    <property type="entry name" value="KS3_1"/>
    <property type="match status" value="1"/>
</dbReference>
<dbReference type="SUPFAM" id="SSF55048">
    <property type="entry name" value="Probable ACP-binding domain of malonyl-CoA ACP transacylase"/>
    <property type="match status" value="1"/>
</dbReference>
<dbReference type="InterPro" id="IPR014043">
    <property type="entry name" value="Acyl_transferase_dom"/>
</dbReference>
<dbReference type="InterPro" id="IPR020807">
    <property type="entry name" value="PKS_DH"/>
</dbReference>
<dbReference type="InterPro" id="IPR020841">
    <property type="entry name" value="PKS_Beta-ketoAc_synthase_dom"/>
</dbReference>
<dbReference type="Gene3D" id="3.40.366.10">
    <property type="entry name" value="Malonyl-Coenzyme A Acyl Carrier Protein, domain 2"/>
    <property type="match status" value="1"/>
</dbReference>
<evidence type="ECO:0000256" key="2">
    <source>
        <dbReference type="ARBA" id="ARBA00022553"/>
    </source>
</evidence>
<dbReference type="Gene3D" id="3.30.70.3290">
    <property type="match status" value="1"/>
</dbReference>
<dbReference type="InterPro" id="IPR018201">
    <property type="entry name" value="Ketoacyl_synth_AS"/>
</dbReference>
<evidence type="ECO:0000256" key="3">
    <source>
        <dbReference type="ARBA" id="ARBA00022679"/>
    </source>
</evidence>
<dbReference type="InterPro" id="IPR013968">
    <property type="entry name" value="PKS_KR"/>
</dbReference>
<dbReference type="PROSITE" id="PS52004">
    <property type="entry name" value="KS3_2"/>
    <property type="match status" value="1"/>
</dbReference>
<dbReference type="GO" id="GO:0005886">
    <property type="term" value="C:plasma membrane"/>
    <property type="evidence" value="ECO:0007669"/>
    <property type="project" value="TreeGrafter"/>
</dbReference>
<name>A0AAV3X4I4_9CYAN</name>
<dbReference type="SMART" id="SM00825">
    <property type="entry name" value="PKS_KS"/>
    <property type="match status" value="1"/>
</dbReference>
<feature type="active site" description="Proton donor; for dehydratase activity" evidence="7">
    <location>
        <position position="1150"/>
    </location>
</feature>
<dbReference type="SUPFAM" id="SSF47336">
    <property type="entry name" value="ACP-like"/>
    <property type="match status" value="1"/>
</dbReference>
<dbReference type="GO" id="GO:0031177">
    <property type="term" value="F:phosphopantetheine binding"/>
    <property type="evidence" value="ECO:0007669"/>
    <property type="project" value="InterPro"/>
</dbReference>
<keyword evidence="4" id="KW-0276">Fatty acid metabolism</keyword>
<keyword evidence="13" id="KW-1185">Reference proteome</keyword>
<evidence type="ECO:0000256" key="4">
    <source>
        <dbReference type="ARBA" id="ARBA00022832"/>
    </source>
</evidence>
<evidence type="ECO:0000259" key="10">
    <source>
        <dbReference type="PROSITE" id="PS52004"/>
    </source>
</evidence>
<dbReference type="InterPro" id="IPR036736">
    <property type="entry name" value="ACP-like_sf"/>
</dbReference>
<dbReference type="Pfam" id="PF00698">
    <property type="entry name" value="Acyl_transf_1"/>
    <property type="match status" value="1"/>
</dbReference>
<feature type="region of interest" description="C-terminal hotdog fold" evidence="7">
    <location>
        <begin position="1080"/>
        <end position="1232"/>
    </location>
</feature>
<dbReference type="InterPro" id="IPR016039">
    <property type="entry name" value="Thiolase-like"/>
</dbReference>
<dbReference type="FunFam" id="3.40.47.10:FF:000042">
    <property type="entry name" value="Polyketide synthase Pks13"/>
    <property type="match status" value="1"/>
</dbReference>
<dbReference type="InterPro" id="IPR049900">
    <property type="entry name" value="PKS_mFAS_DH"/>
</dbReference>
<dbReference type="EMBL" id="BLAY01000010">
    <property type="protein sequence ID" value="GET36208.1"/>
    <property type="molecule type" value="Genomic_DNA"/>
</dbReference>
<dbReference type="InterPro" id="IPR016036">
    <property type="entry name" value="Malonyl_transacylase_ACP-bd"/>
</dbReference>
<dbReference type="GO" id="GO:0071770">
    <property type="term" value="P:DIM/DIP cell wall layer assembly"/>
    <property type="evidence" value="ECO:0007669"/>
    <property type="project" value="TreeGrafter"/>
</dbReference>
<feature type="domain" description="Ketosynthase family 3 (KS3)" evidence="10">
    <location>
        <begin position="10"/>
        <end position="443"/>
    </location>
</feature>
<evidence type="ECO:0000259" key="9">
    <source>
        <dbReference type="PROSITE" id="PS50075"/>
    </source>
</evidence>
<proteinExistence type="predicted"/>
<dbReference type="InterPro" id="IPR042104">
    <property type="entry name" value="PKS_dehydratase_sf"/>
</dbReference>
<keyword evidence="1" id="KW-0596">Phosphopantetheine</keyword>
<dbReference type="PROSITE" id="PS50075">
    <property type="entry name" value="CARRIER"/>
    <property type="match status" value="1"/>
</dbReference>
<dbReference type="RefSeq" id="WP_226575480.1">
    <property type="nucleotide sequence ID" value="NZ_BLAY01000010.1"/>
</dbReference>
<dbReference type="Gene3D" id="3.10.129.110">
    <property type="entry name" value="Polyketide synthase dehydratase"/>
    <property type="match status" value="1"/>
</dbReference>
<dbReference type="SMART" id="SM00827">
    <property type="entry name" value="PKS_AT"/>
    <property type="match status" value="1"/>
</dbReference>
<evidence type="ECO:0000256" key="5">
    <source>
        <dbReference type="ARBA" id="ARBA00023098"/>
    </source>
</evidence>
<dbReference type="InterPro" id="IPR016035">
    <property type="entry name" value="Acyl_Trfase/lysoPLipase"/>
</dbReference>
<keyword evidence="6" id="KW-0511">Multifunctional enzyme</keyword>
<dbReference type="Pfam" id="PF00109">
    <property type="entry name" value="ketoacyl-synt"/>
    <property type="match status" value="1"/>
</dbReference>
<dbReference type="PANTHER" id="PTHR43775:SF51">
    <property type="entry name" value="INACTIVE PHENOLPHTHIOCEROL SYNTHESIS POLYKETIDE SYNTHASE TYPE I PKS1-RELATED"/>
    <property type="match status" value="1"/>
</dbReference>
<dbReference type="InterPro" id="IPR050091">
    <property type="entry name" value="PKS_NRPS_Biosynth_Enz"/>
</dbReference>
<dbReference type="InterPro" id="IPR001227">
    <property type="entry name" value="Ac_transferase_dom_sf"/>
</dbReference>
<reference evidence="12" key="1">
    <citation type="submission" date="2019-10" db="EMBL/GenBank/DDBJ databases">
        <title>Draft genome sequece of Microseira wollei NIES-4236.</title>
        <authorList>
            <person name="Yamaguchi H."/>
            <person name="Suzuki S."/>
            <person name="Kawachi M."/>
        </authorList>
    </citation>
    <scope>NUCLEOTIDE SEQUENCE</scope>
    <source>
        <strain evidence="12">NIES-4236</strain>
    </source>
</reference>
<dbReference type="Pfam" id="PF14765">
    <property type="entry name" value="PS-DH"/>
    <property type="match status" value="1"/>
</dbReference>
<evidence type="ECO:0000256" key="8">
    <source>
        <dbReference type="SAM" id="MobiDB-lite"/>
    </source>
</evidence>
<evidence type="ECO:0000313" key="13">
    <source>
        <dbReference type="Proteomes" id="UP001050975"/>
    </source>
</evidence>
<dbReference type="InterPro" id="IPR057326">
    <property type="entry name" value="KR_dom"/>
</dbReference>
<keyword evidence="3" id="KW-0808">Transferase</keyword>
<evidence type="ECO:0000256" key="7">
    <source>
        <dbReference type="PROSITE-ProRule" id="PRU01363"/>
    </source>
</evidence>
<dbReference type="Pfam" id="PF02801">
    <property type="entry name" value="Ketoacyl-synt_C"/>
    <property type="match status" value="1"/>
</dbReference>
<feature type="domain" description="Carrier" evidence="9">
    <location>
        <begin position="1774"/>
        <end position="1855"/>
    </location>
</feature>
<feature type="active site" description="Proton acceptor; for dehydratase activity" evidence="7">
    <location>
        <position position="972"/>
    </location>
</feature>
<evidence type="ECO:0000259" key="11">
    <source>
        <dbReference type="PROSITE" id="PS52019"/>
    </source>
</evidence>
<dbReference type="SUPFAM" id="SSF53901">
    <property type="entry name" value="Thiolase-like"/>
    <property type="match status" value="1"/>
</dbReference>
<dbReference type="SUPFAM" id="SSF52151">
    <property type="entry name" value="FabD/lysophospholipase-like"/>
    <property type="match status" value="1"/>
</dbReference>
<feature type="region of interest" description="N-terminal hotdog fold" evidence="7">
    <location>
        <begin position="940"/>
        <end position="1067"/>
    </location>
</feature>
<dbReference type="InterPro" id="IPR049551">
    <property type="entry name" value="PKS_DH_C"/>
</dbReference>
<protein>
    <submittedName>
        <fullName evidence="12">Type I polyketide synthase</fullName>
    </submittedName>
</protein>
<dbReference type="SMART" id="SM00822">
    <property type="entry name" value="PKS_KR"/>
    <property type="match status" value="1"/>
</dbReference>
<dbReference type="Gene3D" id="1.10.1200.10">
    <property type="entry name" value="ACP-like"/>
    <property type="match status" value="1"/>
</dbReference>
<comment type="caution">
    <text evidence="12">The sequence shown here is derived from an EMBL/GenBank/DDBJ whole genome shotgun (WGS) entry which is preliminary data.</text>
</comment>
<organism evidence="12 13">
    <name type="scientific">Microseira wollei NIES-4236</name>
    <dbReference type="NCBI Taxonomy" id="2530354"/>
    <lineage>
        <taxon>Bacteria</taxon>
        <taxon>Bacillati</taxon>
        <taxon>Cyanobacteriota</taxon>
        <taxon>Cyanophyceae</taxon>
        <taxon>Oscillatoriophycideae</taxon>
        <taxon>Aerosakkonematales</taxon>
        <taxon>Aerosakkonemataceae</taxon>
        <taxon>Microseira</taxon>
    </lineage>
</organism>
<dbReference type="SMART" id="SM00823">
    <property type="entry name" value="PKS_PP"/>
    <property type="match status" value="1"/>
</dbReference>
<evidence type="ECO:0000313" key="12">
    <source>
        <dbReference type="EMBL" id="GET36208.1"/>
    </source>
</evidence>
<dbReference type="GO" id="GO:0004315">
    <property type="term" value="F:3-oxoacyl-[acyl-carrier-protein] synthase activity"/>
    <property type="evidence" value="ECO:0007669"/>
    <property type="project" value="InterPro"/>
</dbReference>
<dbReference type="CDD" id="cd00833">
    <property type="entry name" value="PKS"/>
    <property type="match status" value="1"/>
</dbReference>
<dbReference type="Pfam" id="PF22621">
    <property type="entry name" value="CurL-like_PKS_C"/>
    <property type="match status" value="1"/>
</dbReference>
<sequence>MDNLETFESIEPIAIIGMSGRFPGAKNVEEFWQNLCNSVESISFFSDEELAAAGVDRALLNNPNYVKANAVLEDIEMFDAAFFGFTPREAQAMDPQQRLLLECAWNALENAGYDSQTYPGRIGIYAGSSMSSYLYRNLSSNPDLLKLVDFDWLQQQDPISLGNDRDYLTTRISYKLGLTGPSMSINTACSTSLVAVHIACQSLLNYQCEMALAGGVSIQVPQKAGYLYREGGIASPDGHCRTFDAKAQGTLFCSGLGLVLLKRLEDALADGDYIYAVIKGSAINNDGTQKVSYTAPSVDGQVGVITEALAVAGVSPETISYMEAHGTGTALGDPIEVAAMTQAFRASTDKKGFCAIGSVKPNVGHLNRAAGIASLIKTVMALKHQLIPPSLNYEQPNPNLDFANSPFFVNTTLRQWQANGTPRRAGVTSLGFGGTNAHAVLEEAPVTEPSDAFRTWQLLLLSAKTDSALEAATKNLAAHLKQHPDLNLADVAYTLQVGRRGFNHRRMLVCRDLADAVTTLETLDPKRIVTQLQEPKERSVAFMFSGQGSQYVNMALELYQLEPTFREQIDLCAEILQPYLGSHRRLGEAEPPGCRSQVEPGNERNEMIDLRDLLYPAEEKAQEAAELLKQTSMTQPALFAIEYALAKLWMSWGIHPAATIGHSIGEYVAACIAGVFSLEDALSLVAARGKMMQQMPPGSMIAVPLSERELQPYLGNNLSLALINGPSRCVVSGTGEAIDGLEKQLAAQGVEGRRLHTSHAFHSEMMEPVLDSFAELVKKVTLNPPEIPYVSNVTGTWITDEQATDPNYWAKHLRQTVRFAEGLQQLFQDADQILLEVGPGRTLSTLALQHPEKPSEQVVLTSVRHPQDSQSDQGFLLNTLGKLWLAGVQVDWSGFYERERRHRLPLPTYAFDFKRHWIEANEVSIHKTQVLSRAIGKNLHPLLGQKLSLAGTEDISFEALLSLDWQAFLKHHRFFETAILPASGYLEMALAAGAAALKSDRLLVEDLVIHQALVLPEDEVKTVQLILSPIGDKMYSFRIFSFTEDESENPGWMLHACGRVLVADEDASRVDLAGLQAQCGEELAIASYYQNLQARGLNYDRLFQGIEKLMVSHSTNGNGGGSISALAQIRLPEELVATASDYQIHPILLDASFQLLGVAFPDDKQFTYSLVGLERLQVYHRPGTSLWSQVVVHPAKDSQTISADLHLFSPDGQIIAKIEGIKLKRQRCEAWREAWQDWLYEVEWRPVAQTAEVAWDLTASNPRNWLILADSQGIGQQLATKLRSKGEICTLVFAGKQYQQLSEQEFSIDPTNKADFQQLLAAVGKEDRETRGHGDTGSVSPQLDPSPHLRVFASPLHGVVHLWSLDAVDAESLTSADLGVASHQGCGSTLSLVQSLVCGLSELPSLWLVTRGAVPAGCNMPGVAQSALWGMGKVIALEHPELHCVRVDLDPNSQGNEAQELFEEVWLKTAEDEIAWRDRIRQVSRLVHSHQTKNPPKNITFREDSTYLITGGTGGLGLLVARWMVEKGAKHLVLVGRSGSGQIEELEQMGAEVVVAKADVTQPEEVARIIREIEQSQRPLRGVIHAAGVVDNGTLAQLDWQRFAKVLNPKVAGAWNLHLLTQNLPLDFFVMFSSVASLVGHAGQANHSAANGFLDALAYHRRSKKLPGLSINWGSWSEVGAVATSQAATDYMKARGMEAIAPQQGLQVLEELLGQNAAQIGVVSANWSKFLEQFPADAYPPLFSDLAKEARQQAKGQPTRLQTADLMNQLQTATPEKQRELLVVYLQIQVTKVLGIDASNPPEAHYSLNELGLDSLTNIQLRNWIRTDLKVDLPMNKFVVEASIDQLATALCEQLALANITLTEAPSADLNDEEEEEVIRL</sequence>
<dbReference type="InterPro" id="IPR049552">
    <property type="entry name" value="PKS_DH_N"/>
</dbReference>
<dbReference type="Proteomes" id="UP001050975">
    <property type="component" value="Unassembled WGS sequence"/>
</dbReference>
<dbReference type="SUPFAM" id="SSF51735">
    <property type="entry name" value="NAD(P)-binding Rossmann-fold domains"/>
    <property type="match status" value="2"/>
</dbReference>
<dbReference type="GO" id="GO:0006633">
    <property type="term" value="P:fatty acid biosynthetic process"/>
    <property type="evidence" value="ECO:0007669"/>
    <property type="project" value="InterPro"/>
</dbReference>
<dbReference type="Gene3D" id="3.40.47.10">
    <property type="match status" value="1"/>
</dbReference>
<dbReference type="Pfam" id="PF23297">
    <property type="entry name" value="ACP_SdgA_C"/>
    <property type="match status" value="1"/>
</dbReference>
<dbReference type="InterPro" id="IPR036291">
    <property type="entry name" value="NAD(P)-bd_dom_sf"/>
</dbReference>
<feature type="compositionally biased region" description="Basic and acidic residues" evidence="8">
    <location>
        <begin position="1325"/>
        <end position="1334"/>
    </location>
</feature>
<dbReference type="PROSITE" id="PS52019">
    <property type="entry name" value="PKS_MFAS_DH"/>
    <property type="match status" value="1"/>
</dbReference>
<dbReference type="Gene3D" id="3.40.50.720">
    <property type="entry name" value="NAD(P)-binding Rossmann-like Domain"/>
    <property type="match status" value="1"/>
</dbReference>
<dbReference type="Pfam" id="PF08659">
    <property type="entry name" value="KR"/>
    <property type="match status" value="1"/>
</dbReference>
<feature type="domain" description="PKS/mFAS DH" evidence="11">
    <location>
        <begin position="940"/>
        <end position="1232"/>
    </location>
</feature>
<dbReference type="InterPro" id="IPR014030">
    <property type="entry name" value="Ketoacyl_synth_N"/>
</dbReference>
<dbReference type="SMART" id="SM00826">
    <property type="entry name" value="PKS_DH"/>
    <property type="match status" value="1"/>
</dbReference>
<dbReference type="GO" id="GO:0005737">
    <property type="term" value="C:cytoplasm"/>
    <property type="evidence" value="ECO:0007669"/>
    <property type="project" value="TreeGrafter"/>
</dbReference>
<dbReference type="InterPro" id="IPR020806">
    <property type="entry name" value="PKS_PP-bd"/>
</dbReference>
<dbReference type="InterPro" id="IPR014031">
    <property type="entry name" value="Ketoacyl_synth_C"/>
</dbReference>
<dbReference type="Gene3D" id="3.30.70.250">
    <property type="entry name" value="Malonyl-CoA ACP transacylase, ACP-binding"/>
    <property type="match status" value="1"/>
</dbReference>
<keyword evidence="5" id="KW-0443">Lipid metabolism</keyword>
<evidence type="ECO:0000256" key="1">
    <source>
        <dbReference type="ARBA" id="ARBA00022450"/>
    </source>
</evidence>
<keyword evidence="2" id="KW-0597">Phosphoprotein</keyword>